<dbReference type="Proteomes" id="UP000070400">
    <property type="component" value="Unassembled WGS sequence"/>
</dbReference>
<comment type="caution">
    <text evidence="1">The sequence shown here is derived from an EMBL/GenBank/DDBJ whole genome shotgun (WGS) entry which is preliminary data.</text>
</comment>
<organism evidence="1 2">
    <name type="scientific">candidate division MSBL1 archaeon SCGC-AAA261D19</name>
    <dbReference type="NCBI Taxonomy" id="1698273"/>
    <lineage>
        <taxon>Archaea</taxon>
        <taxon>Methanobacteriati</taxon>
        <taxon>Methanobacteriota</taxon>
        <taxon>candidate division MSBL1</taxon>
    </lineage>
</organism>
<evidence type="ECO:0000313" key="1">
    <source>
        <dbReference type="EMBL" id="KXB01847.1"/>
    </source>
</evidence>
<evidence type="ECO:0008006" key="3">
    <source>
        <dbReference type="Google" id="ProtNLM"/>
    </source>
</evidence>
<proteinExistence type="predicted"/>
<name>A0A133V5Z1_9EURY</name>
<gene>
    <name evidence="1" type="ORF">AKJ43_03010</name>
</gene>
<accession>A0A133V5Z1</accession>
<keyword evidence="2" id="KW-1185">Reference proteome</keyword>
<dbReference type="AlphaFoldDB" id="A0A133V5Z1"/>
<reference evidence="1 2" key="1">
    <citation type="journal article" date="2016" name="Sci. Rep.">
        <title>Metabolic traits of an uncultured archaeal lineage -MSBL1- from brine pools of the Red Sea.</title>
        <authorList>
            <person name="Mwirichia R."/>
            <person name="Alam I."/>
            <person name="Rashid M."/>
            <person name="Vinu M."/>
            <person name="Ba-Alawi W."/>
            <person name="Anthony Kamau A."/>
            <person name="Kamanda Ngugi D."/>
            <person name="Goker M."/>
            <person name="Klenk H.P."/>
            <person name="Bajic V."/>
            <person name="Stingl U."/>
        </authorList>
    </citation>
    <scope>NUCLEOTIDE SEQUENCE [LARGE SCALE GENOMIC DNA]</scope>
    <source>
        <strain evidence="1">SCGC-AAA261D19</strain>
    </source>
</reference>
<sequence length="114" mass="13390">MSSRLPFSHRNYLKLFHPLFCTIRRRDKYPDVGESVTISTPEEEYEGIVAFKLRKKLKDVPTDLLRYDTARTDKIPETREEAKSVLSSFYRKSIEEDEELTVIFCLTPEGRGEE</sequence>
<protein>
    <recommendedName>
        <fullName evidence="3">ASCH domain-containing protein</fullName>
    </recommendedName>
</protein>
<dbReference type="EMBL" id="LHXX01000038">
    <property type="protein sequence ID" value="KXB01847.1"/>
    <property type="molecule type" value="Genomic_DNA"/>
</dbReference>
<evidence type="ECO:0000313" key="2">
    <source>
        <dbReference type="Proteomes" id="UP000070400"/>
    </source>
</evidence>